<keyword evidence="5" id="KW-1185">Reference proteome</keyword>
<reference evidence="4 5" key="1">
    <citation type="submission" date="2020-08" db="EMBL/GenBank/DDBJ databases">
        <title>Genomic Encyclopedia of Type Strains, Phase III (KMG-III): the genomes of soil and plant-associated and newly described type strains.</title>
        <authorList>
            <person name="Whitman W."/>
        </authorList>
    </citation>
    <scope>NUCLEOTIDE SEQUENCE [LARGE SCALE GENOMIC DNA]</scope>
    <source>
        <strain evidence="4 5">CECT 8088</strain>
    </source>
</reference>
<dbReference type="RefSeq" id="WP_394367863.1">
    <property type="nucleotide sequence ID" value="NZ_JABXXQ010000555.1"/>
</dbReference>
<dbReference type="InterPro" id="IPR023361">
    <property type="entry name" value="DUF1285_beta_roll_sf"/>
</dbReference>
<name>A0A839V2I2_9PROT</name>
<dbReference type="InterPro" id="IPR048341">
    <property type="entry name" value="DUF1285_N"/>
</dbReference>
<sequence>MGVSSSRDARHIGFMQADRIPTPAQGDADSAPAPRQRHECGALPFLIRRDGSWMYRGSPIARKAMVCLFGHALQRDADGVFWLETPAERGYIEVEDAPFIAVEMNWTGSGRDQELTFRTNIDEIVELGPERRLRVDWRCDRSRLKAACGSAPVPYIDVRPSRGQPIEARLSRPVYYELAALAQPGCVDGTPCMGVWSRGVFFPVGPAEGGCG</sequence>
<gene>
    <name evidence="4" type="ORF">FHR90_002810</name>
</gene>
<dbReference type="EMBL" id="JACHXV010000014">
    <property type="protein sequence ID" value="MBB3174963.1"/>
    <property type="molecule type" value="Genomic_DNA"/>
</dbReference>
<evidence type="ECO:0000259" key="2">
    <source>
        <dbReference type="Pfam" id="PF06938"/>
    </source>
</evidence>
<comment type="caution">
    <text evidence="4">The sequence shown here is derived from an EMBL/GenBank/DDBJ whole genome shotgun (WGS) entry which is preliminary data.</text>
</comment>
<evidence type="ECO:0000259" key="3">
    <source>
        <dbReference type="Pfam" id="PF21028"/>
    </source>
</evidence>
<feature type="domain" description="DUF1285" evidence="2">
    <location>
        <begin position="39"/>
        <end position="97"/>
    </location>
</feature>
<dbReference type="Proteomes" id="UP000557688">
    <property type="component" value="Unassembled WGS sequence"/>
</dbReference>
<dbReference type="Gene3D" id="3.10.540.10">
    <property type="entry name" value="duf1285 like domain"/>
    <property type="match status" value="1"/>
</dbReference>
<proteinExistence type="predicted"/>
<dbReference type="Pfam" id="PF06938">
    <property type="entry name" value="DUF1285_N"/>
    <property type="match status" value="1"/>
</dbReference>
<protein>
    <recommendedName>
        <fullName evidence="6">DUF1285 domain-containing protein</fullName>
    </recommendedName>
</protein>
<evidence type="ECO:0008006" key="6">
    <source>
        <dbReference type="Google" id="ProtNLM"/>
    </source>
</evidence>
<evidence type="ECO:0000313" key="5">
    <source>
        <dbReference type="Proteomes" id="UP000557688"/>
    </source>
</evidence>
<feature type="domain" description="DUF1285" evidence="3">
    <location>
        <begin position="98"/>
        <end position="204"/>
    </location>
</feature>
<accession>A0A839V2I2</accession>
<organism evidence="4 5">
    <name type="scientific">Endobacter medicaginis</name>
    <dbReference type="NCBI Taxonomy" id="1181271"/>
    <lineage>
        <taxon>Bacteria</taxon>
        <taxon>Pseudomonadati</taxon>
        <taxon>Pseudomonadota</taxon>
        <taxon>Alphaproteobacteria</taxon>
        <taxon>Acetobacterales</taxon>
        <taxon>Acetobacteraceae</taxon>
        <taxon>Endobacter</taxon>
    </lineage>
</organism>
<dbReference type="Pfam" id="PF21028">
    <property type="entry name" value="DUF1285_C"/>
    <property type="match status" value="1"/>
</dbReference>
<dbReference type="PIRSF" id="PIRSF029557">
    <property type="entry name" value="UCP029557"/>
    <property type="match status" value="1"/>
</dbReference>
<dbReference type="InterPro" id="IPR048342">
    <property type="entry name" value="DUF1285_C"/>
</dbReference>
<dbReference type="InterPro" id="IPR010707">
    <property type="entry name" value="DUF1285"/>
</dbReference>
<feature type="region of interest" description="Disordered" evidence="1">
    <location>
        <begin position="14"/>
        <end position="35"/>
    </location>
</feature>
<evidence type="ECO:0000313" key="4">
    <source>
        <dbReference type="EMBL" id="MBB3174963.1"/>
    </source>
</evidence>
<dbReference type="Gene3D" id="2.30.270.10">
    <property type="entry name" value="duf1285 protein"/>
    <property type="match status" value="1"/>
</dbReference>
<evidence type="ECO:0000256" key="1">
    <source>
        <dbReference type="SAM" id="MobiDB-lite"/>
    </source>
</evidence>
<dbReference type="AlphaFoldDB" id="A0A839V2I2"/>